<dbReference type="Pfam" id="PF06167">
    <property type="entry name" value="Peptidase_M90"/>
    <property type="match status" value="1"/>
</dbReference>
<proteinExistence type="predicted"/>
<name>A0ABV4NY30_9GAMM</name>
<comment type="caution">
    <text evidence="2">The sequence shown here is derived from an EMBL/GenBank/DDBJ whole genome shotgun (WGS) entry which is preliminary data.</text>
</comment>
<keyword evidence="1" id="KW-0472">Membrane</keyword>
<dbReference type="PANTHER" id="PTHR30164">
    <property type="entry name" value="MTFA PEPTIDASE"/>
    <property type="match status" value="1"/>
</dbReference>
<sequence length="280" mass="32521">MSTFIGIILLALAVWLVPLFYRRWRIKYRRSRPLTQEQLQLLQETLPLYQYLNTNQQQELRSNIALFLHDKEFVGCDGLQVSERMRVVIAAYACLLVLGRKNECYPNLYSLLLYPDTYVANETRREGFVETAKHSAREGEAHYRGPVVLSWGDLEEDLQFPQRGHNVALHEFAHKVDEEDGYFDGRPLFEKAEEGANWAEVMSHEFYRLRQRAEYGQLPGDNPSVLDLYGAHSPAEFFAVATESFYTIPVTMRTLHPELYGELSRFYRLDPAKLMSSKSV</sequence>
<dbReference type="Proteomes" id="UP001569428">
    <property type="component" value="Unassembled WGS sequence"/>
</dbReference>
<dbReference type="RefSeq" id="WP_371838158.1">
    <property type="nucleotide sequence ID" value="NZ_JBGMEK010000010.1"/>
</dbReference>
<dbReference type="CDD" id="cd20169">
    <property type="entry name" value="Peptidase_M90_mtfA"/>
    <property type="match status" value="1"/>
</dbReference>
<dbReference type="Gene3D" id="3.40.390.10">
    <property type="entry name" value="Collagenase (Catalytic Domain)"/>
    <property type="match status" value="1"/>
</dbReference>
<dbReference type="InterPro" id="IPR024079">
    <property type="entry name" value="MetalloPept_cat_dom_sf"/>
</dbReference>
<gene>
    <name evidence="2" type="ORF">ACCI49_06605</name>
</gene>
<dbReference type="Gene3D" id="1.10.472.150">
    <property type="entry name" value="Glucose-regulated metallo-peptidase M90, N-terminal domain"/>
    <property type="match status" value="1"/>
</dbReference>
<keyword evidence="1" id="KW-0812">Transmembrane</keyword>
<dbReference type="SUPFAM" id="SSF55486">
    <property type="entry name" value="Metalloproteases ('zincins'), catalytic domain"/>
    <property type="match status" value="1"/>
</dbReference>
<organism evidence="2 3">
    <name type="scientific">Microbulbifer epialgicus</name>
    <dbReference type="NCBI Taxonomy" id="393907"/>
    <lineage>
        <taxon>Bacteria</taxon>
        <taxon>Pseudomonadati</taxon>
        <taxon>Pseudomonadota</taxon>
        <taxon>Gammaproteobacteria</taxon>
        <taxon>Cellvibrionales</taxon>
        <taxon>Microbulbiferaceae</taxon>
        <taxon>Microbulbifer</taxon>
    </lineage>
</organism>
<dbReference type="InterPro" id="IPR042252">
    <property type="entry name" value="MtfA_N"/>
</dbReference>
<dbReference type="InterPro" id="IPR010384">
    <property type="entry name" value="MtfA_fam"/>
</dbReference>
<dbReference type="EMBL" id="JBGMEK010000010">
    <property type="protein sequence ID" value="MFA0810585.1"/>
    <property type="molecule type" value="Genomic_DNA"/>
</dbReference>
<evidence type="ECO:0000313" key="3">
    <source>
        <dbReference type="Proteomes" id="UP001569428"/>
    </source>
</evidence>
<evidence type="ECO:0000313" key="2">
    <source>
        <dbReference type="EMBL" id="MFA0810585.1"/>
    </source>
</evidence>
<protein>
    <submittedName>
        <fullName evidence="2">Zinc-dependent peptidase</fullName>
    </submittedName>
</protein>
<evidence type="ECO:0000256" key="1">
    <source>
        <dbReference type="SAM" id="Phobius"/>
    </source>
</evidence>
<feature type="transmembrane region" description="Helical" evidence="1">
    <location>
        <begin position="6"/>
        <end position="24"/>
    </location>
</feature>
<keyword evidence="3" id="KW-1185">Reference proteome</keyword>
<keyword evidence="1" id="KW-1133">Transmembrane helix</keyword>
<accession>A0ABV4NY30</accession>
<dbReference type="PANTHER" id="PTHR30164:SF2">
    <property type="entry name" value="PROTEIN MTFA"/>
    <property type="match status" value="1"/>
</dbReference>
<reference evidence="2 3" key="1">
    <citation type="submission" date="2024-08" db="EMBL/GenBank/DDBJ databases">
        <authorList>
            <person name="Ishaq N."/>
        </authorList>
    </citation>
    <scope>NUCLEOTIDE SEQUENCE [LARGE SCALE GENOMIC DNA]</scope>
    <source>
        <strain evidence="2 3">DSM 18651</strain>
    </source>
</reference>